<organism evidence="17 18">
    <name type="scientific">Sphaerotilus natans subsp. natans DSM 6575</name>
    <dbReference type="NCBI Taxonomy" id="1286631"/>
    <lineage>
        <taxon>Bacteria</taxon>
        <taxon>Pseudomonadati</taxon>
        <taxon>Pseudomonadota</taxon>
        <taxon>Betaproteobacteria</taxon>
        <taxon>Burkholderiales</taxon>
        <taxon>Sphaerotilaceae</taxon>
        <taxon>Sphaerotilus</taxon>
    </lineage>
</organism>
<proteinExistence type="predicted"/>
<keyword evidence="3" id="KW-0813">Transport</keyword>
<dbReference type="Pfam" id="PF00072">
    <property type="entry name" value="Response_reg"/>
    <property type="match status" value="1"/>
</dbReference>
<dbReference type="RefSeq" id="WP_037484513.1">
    <property type="nucleotide sequence ID" value="NZ_AZRA01000102.1"/>
</dbReference>
<evidence type="ECO:0000313" key="17">
    <source>
        <dbReference type="EMBL" id="KDB51018.1"/>
    </source>
</evidence>
<feature type="domain" description="OmpR/PhoB-type" evidence="16">
    <location>
        <begin position="128"/>
        <end position="226"/>
    </location>
</feature>
<feature type="DNA-binding region" description="OmpR/PhoB-type" evidence="14">
    <location>
        <begin position="128"/>
        <end position="226"/>
    </location>
</feature>
<evidence type="ECO:0000256" key="8">
    <source>
        <dbReference type="ARBA" id="ARBA00023015"/>
    </source>
</evidence>
<keyword evidence="9 14" id="KW-0238">DNA-binding</keyword>
<keyword evidence="5 13" id="KW-0597">Phosphoprotein</keyword>
<dbReference type="CDD" id="cd00383">
    <property type="entry name" value="trans_reg_C"/>
    <property type="match status" value="1"/>
</dbReference>
<dbReference type="InterPro" id="IPR039420">
    <property type="entry name" value="WalR-like"/>
</dbReference>
<sequence length="237" mass="26296">MGRILVVEDEAAIAELLSMNLRFEGHEVRIAATSDEAVQAVRDSLPDLVVLDWMLPGEPGVALARRWRADARTRDLPIIMLTARSDERDMVQGLDAGADDYLAKPFSTTELMARIRSVLRRRLPEALESAVEIGVLRLDPVTRRVRAGQTEVALGPTEFRLLRFLMTYPERVHGRPQLLDRVWGDHVFIEERTVDVHIKRLRAALQPVGCADMIETVRGAGYRLTSSVPGAAGGLAA</sequence>
<reference evidence="17 18" key="1">
    <citation type="journal article" date="2014" name="FEMS Microbiol. Ecol.">
        <title>Sphaerotilus natans encrusted with nanoball-shaped Fe(III) oxide minerals formed by nitrate-reducing mixotrophic Fe(II) oxidation.</title>
        <authorList>
            <person name="Park S."/>
            <person name="Kim D.H."/>
            <person name="Lee J.H."/>
            <person name="Hur H.G."/>
        </authorList>
    </citation>
    <scope>NUCLEOTIDE SEQUENCE [LARGE SCALE GENOMIC DNA]</scope>
    <source>
        <strain evidence="17 18">DSM 6575</strain>
    </source>
</reference>
<dbReference type="FunFam" id="3.40.50.2300:FF:000001">
    <property type="entry name" value="DNA-binding response regulator PhoB"/>
    <property type="match status" value="1"/>
</dbReference>
<keyword evidence="6" id="KW-0592">Phosphate transport</keyword>
<evidence type="ECO:0000256" key="14">
    <source>
        <dbReference type="PROSITE-ProRule" id="PRU01091"/>
    </source>
</evidence>
<dbReference type="GO" id="GO:0000976">
    <property type="term" value="F:transcription cis-regulatory region binding"/>
    <property type="evidence" value="ECO:0007669"/>
    <property type="project" value="TreeGrafter"/>
</dbReference>
<evidence type="ECO:0000256" key="6">
    <source>
        <dbReference type="ARBA" id="ARBA00022592"/>
    </source>
</evidence>
<dbReference type="GO" id="GO:0032993">
    <property type="term" value="C:protein-DNA complex"/>
    <property type="evidence" value="ECO:0007669"/>
    <property type="project" value="TreeGrafter"/>
</dbReference>
<dbReference type="PATRIC" id="fig|1286631.3.peg.3310"/>
<evidence type="ECO:0000313" key="18">
    <source>
        <dbReference type="Proteomes" id="UP000026714"/>
    </source>
</evidence>
<dbReference type="eggNOG" id="COG0745">
    <property type="taxonomic scope" value="Bacteria"/>
</dbReference>
<dbReference type="GO" id="GO:0006355">
    <property type="term" value="P:regulation of DNA-templated transcription"/>
    <property type="evidence" value="ECO:0007669"/>
    <property type="project" value="InterPro"/>
</dbReference>
<keyword evidence="10" id="KW-0010">Activator</keyword>
<accession>A0A059KIX2</accession>
<feature type="domain" description="Response regulatory" evidence="15">
    <location>
        <begin position="3"/>
        <end position="119"/>
    </location>
</feature>
<dbReference type="PROSITE" id="PS51755">
    <property type="entry name" value="OMPR_PHOB"/>
    <property type="match status" value="1"/>
</dbReference>
<dbReference type="InterPro" id="IPR011006">
    <property type="entry name" value="CheY-like_superfamily"/>
</dbReference>
<dbReference type="InterPro" id="IPR016032">
    <property type="entry name" value="Sig_transdc_resp-reg_C-effctor"/>
</dbReference>
<dbReference type="SMART" id="SM00862">
    <property type="entry name" value="Trans_reg_C"/>
    <property type="match status" value="1"/>
</dbReference>
<dbReference type="InterPro" id="IPR036388">
    <property type="entry name" value="WH-like_DNA-bd_sf"/>
</dbReference>
<dbReference type="Pfam" id="PF00486">
    <property type="entry name" value="Trans_reg_C"/>
    <property type="match status" value="1"/>
</dbReference>
<dbReference type="PANTHER" id="PTHR48111">
    <property type="entry name" value="REGULATOR OF RPOS"/>
    <property type="match status" value="1"/>
</dbReference>
<dbReference type="PROSITE" id="PS50110">
    <property type="entry name" value="RESPONSE_REGULATORY"/>
    <property type="match status" value="1"/>
</dbReference>
<evidence type="ECO:0000256" key="2">
    <source>
        <dbReference type="ARBA" id="ARBA00013332"/>
    </source>
</evidence>
<dbReference type="Gene3D" id="3.40.50.2300">
    <property type="match status" value="1"/>
</dbReference>
<dbReference type="CDD" id="cd17618">
    <property type="entry name" value="REC_OmpR_PhoB"/>
    <property type="match status" value="1"/>
</dbReference>
<keyword evidence="8" id="KW-0805">Transcription regulation</keyword>
<dbReference type="InterPro" id="IPR001867">
    <property type="entry name" value="OmpR/PhoB-type_DNA-bd"/>
</dbReference>
<dbReference type="STRING" id="34103.SAMN05421778_103276"/>
<evidence type="ECO:0000259" key="16">
    <source>
        <dbReference type="PROSITE" id="PS51755"/>
    </source>
</evidence>
<dbReference type="Gene3D" id="6.10.250.690">
    <property type="match status" value="1"/>
</dbReference>
<dbReference type="GO" id="GO:0005829">
    <property type="term" value="C:cytosol"/>
    <property type="evidence" value="ECO:0007669"/>
    <property type="project" value="TreeGrafter"/>
</dbReference>
<evidence type="ECO:0000256" key="10">
    <source>
        <dbReference type="ARBA" id="ARBA00023159"/>
    </source>
</evidence>
<dbReference type="InterPro" id="IPR011879">
    <property type="entry name" value="Sig_transdc_resp-reg_PhoB"/>
</dbReference>
<dbReference type="SUPFAM" id="SSF46894">
    <property type="entry name" value="C-terminal effector domain of the bipartite response regulators"/>
    <property type="match status" value="1"/>
</dbReference>
<feature type="modified residue" description="4-aspartylphosphate" evidence="13">
    <location>
        <position position="52"/>
    </location>
</feature>
<comment type="subcellular location">
    <subcellularLocation>
        <location evidence="1">Cytoplasm</location>
    </subcellularLocation>
</comment>
<evidence type="ECO:0000256" key="11">
    <source>
        <dbReference type="ARBA" id="ARBA00023163"/>
    </source>
</evidence>
<dbReference type="EMBL" id="AZRA01000102">
    <property type="protein sequence ID" value="KDB51018.1"/>
    <property type="molecule type" value="Genomic_DNA"/>
</dbReference>
<name>A0A059KIX2_9BURK</name>
<keyword evidence="11" id="KW-0804">Transcription</keyword>
<dbReference type="SUPFAM" id="SSF52172">
    <property type="entry name" value="CheY-like"/>
    <property type="match status" value="1"/>
</dbReference>
<protein>
    <recommendedName>
        <fullName evidence="2">Phosphate regulon transcriptional regulatory protein PhoB</fullName>
    </recommendedName>
</protein>
<keyword evidence="18" id="KW-1185">Reference proteome</keyword>
<dbReference type="SMART" id="SM00448">
    <property type="entry name" value="REC"/>
    <property type="match status" value="1"/>
</dbReference>
<dbReference type="GO" id="GO:0006817">
    <property type="term" value="P:phosphate ion transport"/>
    <property type="evidence" value="ECO:0007669"/>
    <property type="project" value="UniProtKB-KW"/>
</dbReference>
<evidence type="ECO:0000256" key="7">
    <source>
        <dbReference type="ARBA" id="ARBA00023012"/>
    </source>
</evidence>
<dbReference type="PANTHER" id="PTHR48111:SF40">
    <property type="entry name" value="PHOSPHATE REGULON TRANSCRIPTIONAL REGULATORY PROTEIN PHOB"/>
    <property type="match status" value="1"/>
</dbReference>
<keyword evidence="7" id="KW-0902">Two-component regulatory system</keyword>
<dbReference type="InterPro" id="IPR001789">
    <property type="entry name" value="Sig_transdc_resp-reg_receiver"/>
</dbReference>
<dbReference type="AlphaFoldDB" id="A0A059KIX2"/>
<gene>
    <name evidence="17" type="ORF">X805_33890</name>
</gene>
<evidence type="ECO:0000256" key="9">
    <source>
        <dbReference type="ARBA" id="ARBA00023125"/>
    </source>
</evidence>
<evidence type="ECO:0000259" key="15">
    <source>
        <dbReference type="PROSITE" id="PS50110"/>
    </source>
</evidence>
<dbReference type="Proteomes" id="UP000026714">
    <property type="component" value="Unassembled WGS sequence"/>
</dbReference>
<evidence type="ECO:0000256" key="1">
    <source>
        <dbReference type="ARBA" id="ARBA00004496"/>
    </source>
</evidence>
<keyword evidence="4" id="KW-0963">Cytoplasm</keyword>
<dbReference type="Gene3D" id="1.10.10.10">
    <property type="entry name" value="Winged helix-like DNA-binding domain superfamily/Winged helix DNA-binding domain"/>
    <property type="match status" value="1"/>
</dbReference>
<dbReference type="NCBIfam" id="TIGR02154">
    <property type="entry name" value="PhoB"/>
    <property type="match status" value="1"/>
</dbReference>
<evidence type="ECO:0000256" key="3">
    <source>
        <dbReference type="ARBA" id="ARBA00022448"/>
    </source>
</evidence>
<evidence type="ECO:0000256" key="12">
    <source>
        <dbReference type="ARBA" id="ARBA00024735"/>
    </source>
</evidence>
<comment type="function">
    <text evidence="12">This protein is a positive regulator for the phosphate regulon. Transcription of this operon is positively regulated by PhoB and PhoR when phosphate is limited.</text>
</comment>
<dbReference type="GO" id="GO:0000156">
    <property type="term" value="F:phosphorelay response regulator activity"/>
    <property type="evidence" value="ECO:0007669"/>
    <property type="project" value="InterPro"/>
</dbReference>
<evidence type="ECO:0000256" key="4">
    <source>
        <dbReference type="ARBA" id="ARBA00022490"/>
    </source>
</evidence>
<comment type="caution">
    <text evidence="17">The sequence shown here is derived from an EMBL/GenBank/DDBJ whole genome shotgun (WGS) entry which is preliminary data.</text>
</comment>
<evidence type="ECO:0000256" key="5">
    <source>
        <dbReference type="ARBA" id="ARBA00022553"/>
    </source>
</evidence>
<evidence type="ECO:0000256" key="13">
    <source>
        <dbReference type="PROSITE-ProRule" id="PRU00169"/>
    </source>
</evidence>